<keyword evidence="1" id="KW-1133">Transmembrane helix</keyword>
<dbReference type="Proteomes" id="UP000324917">
    <property type="component" value="Unassembled WGS sequence"/>
</dbReference>
<evidence type="ECO:0000313" key="3">
    <source>
        <dbReference type="Proteomes" id="UP000324917"/>
    </source>
</evidence>
<sequence length="124" mass="13691">MSQKNEILPLLLTVMVTSALLGGIAWWLLNKTFPNLNDRSNSSSSSNNQISETLGAVKNVPEGLFNYGGSTTWAPIRKEVDFIIQQVWPKFRLVYTDPTTGTPGTGSGIVKFCKKYMQMTANNC</sequence>
<comment type="caution">
    <text evidence="2">The sequence shown here is derived from an EMBL/GenBank/DDBJ whole genome shotgun (WGS) entry which is preliminary data.</text>
</comment>
<gene>
    <name evidence="2" type="ORF">MiTe_01009</name>
</gene>
<keyword evidence="1" id="KW-0472">Membrane</keyword>
<proteinExistence type="predicted"/>
<accession>A0A5A5RM03</accession>
<dbReference type="AlphaFoldDB" id="A0A5A5RM03"/>
<dbReference type="RefSeq" id="WP_253881084.1">
    <property type="nucleotide sequence ID" value="NZ_BHVP01000012.1"/>
</dbReference>
<evidence type="ECO:0000256" key="1">
    <source>
        <dbReference type="SAM" id="Phobius"/>
    </source>
</evidence>
<organism evidence="2 3">
    <name type="scientific">Microcystis aeruginosa NIES-2520</name>
    <dbReference type="NCBI Taxonomy" id="2303982"/>
    <lineage>
        <taxon>Bacteria</taxon>
        <taxon>Bacillati</taxon>
        <taxon>Cyanobacteriota</taxon>
        <taxon>Cyanophyceae</taxon>
        <taxon>Oscillatoriophycideae</taxon>
        <taxon>Chroococcales</taxon>
        <taxon>Microcystaceae</taxon>
        <taxon>Microcystis</taxon>
    </lineage>
</organism>
<protein>
    <submittedName>
        <fullName evidence="2">Uncharacterized protein</fullName>
    </submittedName>
</protein>
<reference evidence="2 3" key="1">
    <citation type="submission" date="2018-09" db="EMBL/GenBank/DDBJ databases">
        <title>Evolutionary history of phycoerythrin pigmentation in the water bloom-forming cyanobacterium Microcystis aeruginosa.</title>
        <authorList>
            <person name="Tanabe Y."/>
            <person name="Tanabe Y."/>
            <person name="Yamaguchi H."/>
        </authorList>
    </citation>
    <scope>NUCLEOTIDE SEQUENCE [LARGE SCALE GENOMIC DNA]</scope>
    <source>
        <strain evidence="2 3">NIES-2520</strain>
    </source>
</reference>
<dbReference type="EMBL" id="BHVP01000012">
    <property type="protein sequence ID" value="GCA74187.1"/>
    <property type="molecule type" value="Genomic_DNA"/>
</dbReference>
<feature type="transmembrane region" description="Helical" evidence="1">
    <location>
        <begin position="7"/>
        <end position="29"/>
    </location>
</feature>
<name>A0A5A5RM03_MICAE</name>
<keyword evidence="1" id="KW-0812">Transmembrane</keyword>
<evidence type="ECO:0000313" key="2">
    <source>
        <dbReference type="EMBL" id="GCA74187.1"/>
    </source>
</evidence>